<dbReference type="GO" id="GO:0005680">
    <property type="term" value="C:anaphase-promoting complex"/>
    <property type="evidence" value="ECO:0007669"/>
    <property type="project" value="InterPro"/>
</dbReference>
<evidence type="ECO:0000256" key="5">
    <source>
        <dbReference type="ARBA" id="ARBA00023306"/>
    </source>
</evidence>
<protein>
    <recommendedName>
        <fullName evidence="1">Anaphase-promoting complex subunit 4</fullName>
    </recommendedName>
</protein>
<keyword evidence="9" id="KW-1185">Reference proteome</keyword>
<dbReference type="Gene3D" id="2.130.10.10">
    <property type="entry name" value="YVTN repeat-like/Quinoprotein amine dehydrogenase"/>
    <property type="match status" value="1"/>
</dbReference>
<dbReference type="GO" id="GO:0031145">
    <property type="term" value="P:anaphase-promoting complex-dependent catabolic process"/>
    <property type="evidence" value="ECO:0007669"/>
    <property type="project" value="InterPro"/>
</dbReference>
<dbReference type="RefSeq" id="XP_009040053.1">
    <property type="nucleotide sequence ID" value="XM_009041805.1"/>
</dbReference>
<dbReference type="Pfam" id="PF12896">
    <property type="entry name" value="ANAPC4"/>
    <property type="match status" value="1"/>
</dbReference>
<name>F0YI17_AURAN</name>
<evidence type="ECO:0000256" key="3">
    <source>
        <dbReference type="ARBA" id="ARBA00022776"/>
    </source>
</evidence>
<evidence type="ECO:0000259" key="6">
    <source>
        <dbReference type="Pfam" id="PF12894"/>
    </source>
</evidence>
<dbReference type="OrthoDB" id="2110451at2759"/>
<dbReference type="InterPro" id="IPR024790">
    <property type="entry name" value="APC4_long_dom"/>
</dbReference>
<dbReference type="Proteomes" id="UP000002729">
    <property type="component" value="Unassembled WGS sequence"/>
</dbReference>
<dbReference type="GO" id="GO:0034399">
    <property type="term" value="C:nuclear periphery"/>
    <property type="evidence" value="ECO:0007669"/>
    <property type="project" value="TreeGrafter"/>
</dbReference>
<dbReference type="KEGG" id="aaf:AURANDRAFT_72273"/>
<evidence type="ECO:0000313" key="9">
    <source>
        <dbReference type="Proteomes" id="UP000002729"/>
    </source>
</evidence>
<evidence type="ECO:0000256" key="2">
    <source>
        <dbReference type="ARBA" id="ARBA00022618"/>
    </source>
</evidence>
<feature type="domain" description="Anaphase-promoting complex subunit 4 long" evidence="7">
    <location>
        <begin position="236"/>
        <end position="434"/>
    </location>
</feature>
<dbReference type="InParanoid" id="F0YI17"/>
<dbReference type="GeneID" id="20228629"/>
<evidence type="ECO:0000256" key="1">
    <source>
        <dbReference type="ARBA" id="ARBA00016067"/>
    </source>
</evidence>
<keyword evidence="3" id="KW-0498">Mitosis</keyword>
<feature type="domain" description="Anaphase-promoting complex subunit 4-like WD40" evidence="6">
    <location>
        <begin position="15"/>
        <end position="110"/>
    </location>
</feature>
<organism evidence="9">
    <name type="scientific">Aureococcus anophagefferens</name>
    <name type="common">Harmful bloom alga</name>
    <dbReference type="NCBI Taxonomy" id="44056"/>
    <lineage>
        <taxon>Eukaryota</taxon>
        <taxon>Sar</taxon>
        <taxon>Stramenopiles</taxon>
        <taxon>Ochrophyta</taxon>
        <taxon>Pelagophyceae</taxon>
        <taxon>Pelagomonadales</taxon>
        <taxon>Pelagomonadaceae</taxon>
        <taxon>Aureococcus</taxon>
    </lineage>
</organism>
<keyword evidence="2" id="KW-0132">Cell division</keyword>
<dbReference type="PANTHER" id="PTHR13260">
    <property type="entry name" value="ANAPHASE PROMOTING COMPLEX SUBUNIT 4 APC4"/>
    <property type="match status" value="1"/>
</dbReference>
<dbReference type="InterPro" id="IPR015943">
    <property type="entry name" value="WD40/YVTN_repeat-like_dom_sf"/>
</dbReference>
<dbReference type="eggNOG" id="KOG4640">
    <property type="taxonomic scope" value="Eukaryota"/>
</dbReference>
<accession>F0YI17</accession>
<sequence length="732" mass="80414">MASVIDRIMNVEMVCLCPQMDIVALVTRDGALLVNRTTSFQRLTTPAEILKAGAISALCWSPDGRLLAVGHCQGDLSMFDVEAEGLLQHGGACWCEEIMHCHKITLVWWAQQICTGSRSSNRDITDSDGAEISADISAGYFQGNRFLPMHAASAAPGDYNSELSDSAALKASKILSVLVTGDEDGALILSLNGLFPVARLLLDGPAPSAVACCASGDLQTLFVWAQTANGPKLEVFDVKFLSVNQDEVAATMRVFLSMALLIEKATEIQNAAHKAWGEAIGPLDRKLALYDSILQDWHTHEGSSPELRAELLALVMHGVINSATAQFLDDNMAEPSLSRTHKLVHASAIHTEHGLNDELLRAARLLCYYAGELVAYSRLDGAGFRPDAVGLNLGLSRILLREAESLAVSAEVLVSDVRLARASLSRALKWFKALHEAHADKISTSNVVEDALKCKLSATNQREMASLLKVKSSASSLIPHSKTEFLLDFNIAALLDPDRKADLSTRTCPAPGSYECLQDVSILIKATESKLWLIKSHNHDSMRTCLGFQAPEETRIVQAKFYASQQGSYQNRVNRIAALLQRGGTDEIWLLGDASFLKEQRFELVEPGIHSAFFCEGRADWSNNIYDNSQSLHLRSCNVKAFRFKGFEGLFLALIKIRWDHRGACLVPNKARLAGFRSMADAHMRSIMPCHRPIPNNKNCICHVSQEATFYRTPHFIVRERRRDPIPRGGVG</sequence>
<dbReference type="InterPro" id="IPR024977">
    <property type="entry name" value="Apc4-like_WD40_dom"/>
</dbReference>
<reference evidence="8 9" key="1">
    <citation type="journal article" date="2011" name="Proc. Natl. Acad. Sci. U.S.A.">
        <title>Niche of harmful alga Aureococcus anophagefferens revealed through ecogenomics.</title>
        <authorList>
            <person name="Gobler C.J."/>
            <person name="Berry D.L."/>
            <person name="Dyhrman S.T."/>
            <person name="Wilhelm S.W."/>
            <person name="Salamov A."/>
            <person name="Lobanov A.V."/>
            <person name="Zhang Y."/>
            <person name="Collier J.L."/>
            <person name="Wurch L.L."/>
            <person name="Kustka A.B."/>
            <person name="Dill B.D."/>
            <person name="Shah M."/>
            <person name="VerBerkmoes N.C."/>
            <person name="Kuo A."/>
            <person name="Terry A."/>
            <person name="Pangilinan J."/>
            <person name="Lindquist E.A."/>
            <person name="Lucas S."/>
            <person name="Paulsen I.T."/>
            <person name="Hattenrath-Lehmann T.K."/>
            <person name="Talmage S.C."/>
            <person name="Walker E.A."/>
            <person name="Koch F."/>
            <person name="Burson A.M."/>
            <person name="Marcoval M.A."/>
            <person name="Tang Y.Z."/>
            <person name="Lecleir G.R."/>
            <person name="Coyne K.J."/>
            <person name="Berg G.M."/>
            <person name="Bertrand E.M."/>
            <person name="Saito M.A."/>
            <person name="Gladyshev V.N."/>
            <person name="Grigoriev I.V."/>
        </authorList>
    </citation>
    <scope>NUCLEOTIDE SEQUENCE [LARGE SCALE GENOMIC DNA]</scope>
    <source>
        <strain evidence="9">CCMP 1984</strain>
    </source>
</reference>
<dbReference type="OMA" id="RNAWENT"/>
<gene>
    <name evidence="8" type="ORF">AURANDRAFT_72273</name>
</gene>
<evidence type="ECO:0000259" key="7">
    <source>
        <dbReference type="Pfam" id="PF12896"/>
    </source>
</evidence>
<dbReference type="SUPFAM" id="SSF101908">
    <property type="entry name" value="Putative isomerase YbhE"/>
    <property type="match status" value="1"/>
</dbReference>
<dbReference type="PANTHER" id="PTHR13260:SF0">
    <property type="entry name" value="ANAPHASE-PROMOTING COMPLEX SUBUNIT 4"/>
    <property type="match status" value="1"/>
</dbReference>
<dbReference type="GO" id="GO:0051301">
    <property type="term" value="P:cell division"/>
    <property type="evidence" value="ECO:0007669"/>
    <property type="project" value="UniProtKB-KW"/>
</dbReference>
<dbReference type="InterPro" id="IPR024789">
    <property type="entry name" value="APC4"/>
</dbReference>
<dbReference type="AlphaFoldDB" id="F0YI17"/>
<dbReference type="EMBL" id="GL833143">
    <property type="protein sequence ID" value="EGB05151.1"/>
    <property type="molecule type" value="Genomic_DNA"/>
</dbReference>
<dbReference type="Pfam" id="PF12894">
    <property type="entry name" value="ANAPC4_WD40"/>
    <property type="match status" value="1"/>
</dbReference>
<keyword evidence="4" id="KW-0833">Ubl conjugation pathway</keyword>
<proteinExistence type="predicted"/>
<evidence type="ECO:0000313" key="8">
    <source>
        <dbReference type="EMBL" id="EGB05151.1"/>
    </source>
</evidence>
<evidence type="ECO:0000256" key="4">
    <source>
        <dbReference type="ARBA" id="ARBA00022786"/>
    </source>
</evidence>
<dbReference type="GO" id="GO:0070979">
    <property type="term" value="P:protein K11-linked ubiquitination"/>
    <property type="evidence" value="ECO:0007669"/>
    <property type="project" value="TreeGrafter"/>
</dbReference>
<keyword evidence="5" id="KW-0131">Cell cycle</keyword>